<dbReference type="InterPro" id="IPR000835">
    <property type="entry name" value="HTH_MarR-typ"/>
</dbReference>
<evidence type="ECO:0000313" key="6">
    <source>
        <dbReference type="EMBL" id="TDL46748.1"/>
    </source>
</evidence>
<accession>A0A4R5YNR7</accession>
<dbReference type="EMBL" id="SMZT01000001">
    <property type="protein sequence ID" value="TDL46748.1"/>
    <property type="molecule type" value="Genomic_DNA"/>
</dbReference>
<dbReference type="Pfam" id="PF12802">
    <property type="entry name" value="MarR_2"/>
    <property type="match status" value="1"/>
</dbReference>
<dbReference type="GO" id="GO:0006950">
    <property type="term" value="P:response to stress"/>
    <property type="evidence" value="ECO:0007669"/>
    <property type="project" value="TreeGrafter"/>
</dbReference>
<reference evidence="6 7" key="1">
    <citation type="submission" date="2019-03" db="EMBL/GenBank/DDBJ databases">
        <title>Genome Sequencing and Assembly of Various Microbes Isolated from Partially Reclaimed Soil and Acid Mine Drainage (AMD) Site.</title>
        <authorList>
            <person name="Steinbock B."/>
            <person name="Bechtold R."/>
            <person name="Sevigny J.L."/>
            <person name="Thomas D."/>
            <person name="Cuthill L.R."/>
            <person name="Aveiro Johannsen E.J."/>
            <person name="Thomas K."/>
            <person name="Ghosh A."/>
        </authorList>
    </citation>
    <scope>NUCLEOTIDE SEQUENCE [LARGE SCALE GENOMIC DNA]</scope>
    <source>
        <strain evidence="6 7">S-A3</strain>
    </source>
</reference>
<dbReference type="PRINTS" id="PR00598">
    <property type="entry name" value="HTHMARR"/>
</dbReference>
<dbReference type="AlphaFoldDB" id="A0A4R5YNR7"/>
<evidence type="ECO:0000259" key="5">
    <source>
        <dbReference type="PROSITE" id="PS50995"/>
    </source>
</evidence>
<dbReference type="InterPro" id="IPR036388">
    <property type="entry name" value="WH-like_DNA-bd_sf"/>
</dbReference>
<evidence type="ECO:0000256" key="3">
    <source>
        <dbReference type="ARBA" id="ARBA00023163"/>
    </source>
</evidence>
<protein>
    <submittedName>
        <fullName evidence="6">MarR family transcriptional regulator</fullName>
    </submittedName>
</protein>
<feature type="compositionally biased region" description="Low complexity" evidence="4">
    <location>
        <begin position="13"/>
        <end position="23"/>
    </location>
</feature>
<organism evidence="6 7">
    <name type="scientific">Kocuria rosea</name>
    <name type="common">Deinococcus erythromyxa</name>
    <name type="synonym">Micrococcus rubens</name>
    <dbReference type="NCBI Taxonomy" id="1275"/>
    <lineage>
        <taxon>Bacteria</taxon>
        <taxon>Bacillati</taxon>
        <taxon>Actinomycetota</taxon>
        <taxon>Actinomycetes</taxon>
        <taxon>Micrococcales</taxon>
        <taxon>Micrococcaceae</taxon>
        <taxon>Kocuria</taxon>
    </lineage>
</organism>
<dbReference type="Proteomes" id="UP000295163">
    <property type="component" value="Unassembled WGS sequence"/>
</dbReference>
<dbReference type="RefSeq" id="WP_133409004.1">
    <property type="nucleotide sequence ID" value="NZ_SMZT01000001.1"/>
</dbReference>
<dbReference type="PANTHER" id="PTHR33164">
    <property type="entry name" value="TRANSCRIPTIONAL REGULATOR, MARR FAMILY"/>
    <property type="match status" value="1"/>
</dbReference>
<dbReference type="InterPro" id="IPR023187">
    <property type="entry name" value="Tscrpt_reg_MarR-type_CS"/>
</dbReference>
<dbReference type="PROSITE" id="PS01117">
    <property type="entry name" value="HTH_MARR_1"/>
    <property type="match status" value="1"/>
</dbReference>
<dbReference type="SMART" id="SM00347">
    <property type="entry name" value="HTH_MARR"/>
    <property type="match status" value="1"/>
</dbReference>
<dbReference type="InterPro" id="IPR039422">
    <property type="entry name" value="MarR/SlyA-like"/>
</dbReference>
<dbReference type="InterPro" id="IPR036390">
    <property type="entry name" value="WH_DNA-bd_sf"/>
</dbReference>
<dbReference type="GeneID" id="64346107"/>
<feature type="domain" description="HTH marR-type" evidence="5">
    <location>
        <begin position="55"/>
        <end position="188"/>
    </location>
</feature>
<evidence type="ECO:0000256" key="2">
    <source>
        <dbReference type="ARBA" id="ARBA00023125"/>
    </source>
</evidence>
<evidence type="ECO:0000256" key="4">
    <source>
        <dbReference type="SAM" id="MobiDB-lite"/>
    </source>
</evidence>
<name>A0A4R5YNR7_KOCRO</name>
<dbReference type="GO" id="GO:0003700">
    <property type="term" value="F:DNA-binding transcription factor activity"/>
    <property type="evidence" value="ECO:0007669"/>
    <property type="project" value="InterPro"/>
</dbReference>
<comment type="caution">
    <text evidence="6">The sequence shown here is derived from an EMBL/GenBank/DDBJ whole genome shotgun (WGS) entry which is preliminary data.</text>
</comment>
<evidence type="ECO:0000256" key="1">
    <source>
        <dbReference type="ARBA" id="ARBA00023015"/>
    </source>
</evidence>
<evidence type="ECO:0000313" key="7">
    <source>
        <dbReference type="Proteomes" id="UP000295163"/>
    </source>
</evidence>
<sequence>MPLADRIEPPATPTATSTATSTATPSAAALPDYWSFVQAAQRRISEEFPDADLAANRVFLSLNRSSSTAVYDFESSIHRPAGGTWSSFRLLLALWVAGPLNPHEAARLTGMSRAAVSNLTGTLVGKDLLRREASAADGRSVTLHLTEAGQEKIRTAFRAQNDRESQWAEALTEEEQHTLVTLLEKLMEQRERIGARARK</sequence>
<feature type="region of interest" description="Disordered" evidence="4">
    <location>
        <begin position="1"/>
        <end position="23"/>
    </location>
</feature>
<dbReference type="GO" id="GO:0003677">
    <property type="term" value="F:DNA binding"/>
    <property type="evidence" value="ECO:0007669"/>
    <property type="project" value="UniProtKB-KW"/>
</dbReference>
<proteinExistence type="predicted"/>
<dbReference type="PROSITE" id="PS50995">
    <property type="entry name" value="HTH_MARR_2"/>
    <property type="match status" value="1"/>
</dbReference>
<dbReference type="Gene3D" id="1.10.10.10">
    <property type="entry name" value="Winged helix-like DNA-binding domain superfamily/Winged helix DNA-binding domain"/>
    <property type="match status" value="1"/>
</dbReference>
<dbReference type="SUPFAM" id="SSF46785">
    <property type="entry name" value="Winged helix' DNA-binding domain"/>
    <property type="match status" value="1"/>
</dbReference>
<gene>
    <name evidence="6" type="ORF">E2R59_01685</name>
</gene>
<keyword evidence="3" id="KW-0804">Transcription</keyword>
<keyword evidence="2" id="KW-0238">DNA-binding</keyword>
<keyword evidence="1" id="KW-0805">Transcription regulation</keyword>
<dbReference type="PANTHER" id="PTHR33164:SF43">
    <property type="entry name" value="HTH-TYPE TRANSCRIPTIONAL REPRESSOR YETL"/>
    <property type="match status" value="1"/>
</dbReference>